<feature type="transmembrane region" description="Helical" evidence="1">
    <location>
        <begin position="64"/>
        <end position="83"/>
    </location>
</feature>
<accession>A0A4V2FRU7</accession>
<evidence type="ECO:0000313" key="3">
    <source>
        <dbReference type="Proteomes" id="UP000293562"/>
    </source>
</evidence>
<evidence type="ECO:0000256" key="1">
    <source>
        <dbReference type="SAM" id="Phobius"/>
    </source>
</evidence>
<keyword evidence="1" id="KW-0472">Membrane</keyword>
<sequence length="126" mass="14594">MEKVKHNIKRIVYLCVGVIGLLILNNILFTHSQILFDGSVIIHAHPYNKTSNPPQNHHHDKDELLILANIALLFFTAAVIYHFDKTLINSDKNEFQQIKYITILFLRKLGRAPPKDQPQLCHSLFR</sequence>
<dbReference type="RefSeq" id="WP_130308365.1">
    <property type="nucleotide sequence ID" value="NZ_SHKN01000004.1"/>
</dbReference>
<dbReference type="EMBL" id="SHKN01000004">
    <property type="protein sequence ID" value="RZT91789.1"/>
    <property type="molecule type" value="Genomic_DNA"/>
</dbReference>
<evidence type="ECO:0000313" key="2">
    <source>
        <dbReference type="EMBL" id="RZT91789.1"/>
    </source>
</evidence>
<keyword evidence="3" id="KW-1185">Reference proteome</keyword>
<feature type="transmembrane region" description="Helical" evidence="1">
    <location>
        <begin position="12"/>
        <end position="29"/>
    </location>
</feature>
<proteinExistence type="predicted"/>
<keyword evidence="1" id="KW-1133">Transmembrane helix</keyword>
<protein>
    <submittedName>
        <fullName evidence="2">Uncharacterized protein</fullName>
    </submittedName>
</protein>
<dbReference type="OrthoDB" id="1121875at2"/>
<dbReference type="Proteomes" id="UP000293562">
    <property type="component" value="Unassembled WGS sequence"/>
</dbReference>
<comment type="caution">
    <text evidence="2">The sequence shown here is derived from an EMBL/GenBank/DDBJ whole genome shotgun (WGS) entry which is preliminary data.</text>
</comment>
<dbReference type="AlphaFoldDB" id="A0A4V2FRU7"/>
<name>A0A4V2FRU7_9BACT</name>
<reference evidence="2 3" key="1">
    <citation type="submission" date="2019-02" db="EMBL/GenBank/DDBJ databases">
        <title>Genomic Encyclopedia of Type Strains, Phase IV (KMG-IV): sequencing the most valuable type-strain genomes for metagenomic binning, comparative biology and taxonomic classification.</title>
        <authorList>
            <person name="Goeker M."/>
        </authorList>
    </citation>
    <scope>NUCLEOTIDE SEQUENCE [LARGE SCALE GENOMIC DNA]</scope>
    <source>
        <strain evidence="2 3">DSM 28825</strain>
    </source>
</reference>
<gene>
    <name evidence="2" type="ORF">EV201_3002</name>
</gene>
<organism evidence="2 3">
    <name type="scientific">Ancylomarina subtilis</name>
    <dbReference type="NCBI Taxonomy" id="1639035"/>
    <lineage>
        <taxon>Bacteria</taxon>
        <taxon>Pseudomonadati</taxon>
        <taxon>Bacteroidota</taxon>
        <taxon>Bacteroidia</taxon>
        <taxon>Marinilabiliales</taxon>
        <taxon>Marinifilaceae</taxon>
        <taxon>Ancylomarina</taxon>
    </lineage>
</organism>
<keyword evidence="1" id="KW-0812">Transmembrane</keyword>